<keyword evidence="4 9" id="KW-0812">Transmembrane</keyword>
<dbReference type="STRING" id="762983.HMPREF9444_00214"/>
<dbReference type="EMBL" id="AEVO01000008">
    <property type="protein sequence ID" value="EFY07948.1"/>
    <property type="molecule type" value="Genomic_DNA"/>
</dbReference>
<evidence type="ECO:0000256" key="5">
    <source>
        <dbReference type="ARBA" id="ARBA00022985"/>
    </source>
</evidence>
<keyword evidence="3 9" id="KW-0808">Transferase</keyword>
<sequence>MTQKKISLHTSFSKRQKQHRTVNRDKGWGKGLTEKAVFTRKMLYPTFWGAWFAIFTLYLSVKLIPYPLLMKLGKALGKIMARVIKGRRYIVDCNLKLAFPQMTEQERSVLAEKIFENSGMAVFETGMAWFWSDKKILKYTIIDDEELERARAIAASDARILVLTCHFVTLELMARMYALTIKPGVGVYRPSDHPVWEYAQVKGRLKSNLALVDRADPRTMIRALMKSLPIWYAPDQDYGRKVSIFVPFFAVEKAATVTGVHDLSKIKNTLVQPSWTIRVKDGYRLYVSAPLDNFPTEDEVADTARCNRVIENMIRIAPEQYLWLHRRFKTTPEGEPSRYPEIK</sequence>
<comment type="similarity">
    <text evidence="9">Belongs to the LpxL/LpxM/LpxP family.</text>
</comment>
<keyword evidence="11" id="KW-1185">Reference proteome</keyword>
<dbReference type="EC" id="2.3.1.241" evidence="9"/>
<dbReference type="AlphaFoldDB" id="E8LHP2"/>
<dbReference type="Pfam" id="PF03279">
    <property type="entry name" value="Lip_A_acyltrans"/>
    <property type="match status" value="1"/>
</dbReference>
<keyword evidence="2 9" id="KW-0997">Cell inner membrane</keyword>
<dbReference type="eggNOG" id="COG1560">
    <property type="taxonomic scope" value="Bacteria"/>
</dbReference>
<dbReference type="CDD" id="cd07984">
    <property type="entry name" value="LPLAT_LABLAT-like"/>
    <property type="match status" value="1"/>
</dbReference>
<dbReference type="PANTHER" id="PTHR30606">
    <property type="entry name" value="LIPID A BIOSYNTHESIS LAUROYL ACYLTRANSFERASE"/>
    <property type="match status" value="1"/>
</dbReference>
<dbReference type="NCBIfam" id="TIGR02207">
    <property type="entry name" value="lipid_A_htrB"/>
    <property type="match status" value="1"/>
</dbReference>
<keyword evidence="6 9" id="KW-1133">Transmembrane helix</keyword>
<comment type="subcellular location">
    <subcellularLocation>
        <location evidence="9">Cell inner membrane</location>
        <topology evidence="9">Single-pass membrane protein</topology>
    </subcellularLocation>
</comment>
<evidence type="ECO:0000256" key="8">
    <source>
        <dbReference type="ARBA" id="ARBA00023315"/>
    </source>
</evidence>
<evidence type="ECO:0000256" key="6">
    <source>
        <dbReference type="ARBA" id="ARBA00022989"/>
    </source>
</evidence>
<reference evidence="10 11" key="1">
    <citation type="submission" date="2011-01" db="EMBL/GenBank/DDBJ databases">
        <authorList>
            <person name="Weinstock G."/>
            <person name="Sodergren E."/>
            <person name="Clifton S."/>
            <person name="Fulton L."/>
            <person name="Fulton B."/>
            <person name="Courtney L."/>
            <person name="Fronick C."/>
            <person name="Harrison M."/>
            <person name="Strong C."/>
            <person name="Farmer C."/>
            <person name="Delahaunty K."/>
            <person name="Markovic C."/>
            <person name="Hall O."/>
            <person name="Minx P."/>
            <person name="Tomlinson C."/>
            <person name="Mitreva M."/>
            <person name="Hou S."/>
            <person name="Chen J."/>
            <person name="Wollam A."/>
            <person name="Pepin K.H."/>
            <person name="Johnson M."/>
            <person name="Bhonagiri V."/>
            <person name="Zhang X."/>
            <person name="Suruliraj S."/>
            <person name="Warren W."/>
            <person name="Chinwalla A."/>
            <person name="Mardis E.R."/>
            <person name="Wilson R.K."/>
        </authorList>
    </citation>
    <scope>NUCLEOTIDE SEQUENCE [LARGE SCALE GENOMIC DNA]</scope>
    <source>
        <strain evidence="11">DSM 22608 / JCM 16073 / KCTC 15190 / YIT 12066</strain>
    </source>
</reference>
<dbReference type="HAMAP" id="MF_01942">
    <property type="entry name" value="Lipid_A_LpxL_LpxP"/>
    <property type="match status" value="1"/>
</dbReference>
<dbReference type="GO" id="GO:0036104">
    <property type="term" value="P:Kdo2-lipid A biosynthetic process"/>
    <property type="evidence" value="ECO:0007669"/>
    <property type="project" value="UniProtKB-UniRule"/>
</dbReference>
<comment type="pathway">
    <text evidence="9">Bacterial outer membrane biogenesis; lipopolysaccharide biosynthesis.</text>
</comment>
<evidence type="ECO:0000256" key="4">
    <source>
        <dbReference type="ARBA" id="ARBA00022692"/>
    </source>
</evidence>
<dbReference type="PANTHER" id="PTHR30606:SF9">
    <property type="entry name" value="LIPID A BIOSYNTHESIS LAUROYLTRANSFERASE"/>
    <property type="match status" value="1"/>
</dbReference>
<comment type="catalytic activity">
    <reaction evidence="9">
        <text>an alpha-Kdo-(2-&gt;4)-alpha-Kdo-(2-&gt;6)-lipid IVA + a fatty acyl-[ACP] = an alpha-Kdo-(2-&gt;4)-alpha-Kdo-(2-&gt;6)-(acyl)-lipid IVA + holo-[ACP]</text>
        <dbReference type="Rhea" id="RHEA:69396"/>
        <dbReference type="Rhea" id="RHEA-COMP:9685"/>
        <dbReference type="Rhea" id="RHEA-COMP:14125"/>
        <dbReference type="ChEBI" id="CHEBI:64479"/>
        <dbReference type="ChEBI" id="CHEBI:138651"/>
        <dbReference type="ChEBI" id="CHEBI:176429"/>
        <dbReference type="ChEBI" id="CHEBI:176430"/>
        <dbReference type="EC" id="2.3.1.241"/>
    </reaction>
</comment>
<gene>
    <name evidence="9 10" type="primary">lpxL</name>
    <name evidence="10" type="ORF">HMPREF9444_00214</name>
</gene>
<organism evidence="10 11">
    <name type="scientific">Succinatimonas hippei (strain DSM 22608 / JCM 16073 / KCTC 15190 / YIT 12066)</name>
    <dbReference type="NCBI Taxonomy" id="762983"/>
    <lineage>
        <taxon>Bacteria</taxon>
        <taxon>Pseudomonadati</taxon>
        <taxon>Pseudomonadota</taxon>
        <taxon>Gammaproteobacteria</taxon>
        <taxon>Aeromonadales</taxon>
        <taxon>Succinivibrionaceae</taxon>
        <taxon>Succinatimonas</taxon>
    </lineage>
</organism>
<proteinExistence type="inferred from homology"/>
<evidence type="ECO:0000313" key="11">
    <source>
        <dbReference type="Proteomes" id="UP000018458"/>
    </source>
</evidence>
<dbReference type="GO" id="GO:0009245">
    <property type="term" value="P:lipid A biosynthetic process"/>
    <property type="evidence" value="ECO:0007669"/>
    <property type="project" value="InterPro"/>
</dbReference>
<keyword evidence="7 9" id="KW-0472">Membrane</keyword>
<feature type="transmembrane region" description="Helical" evidence="9">
    <location>
        <begin position="48"/>
        <end position="69"/>
    </location>
</feature>
<dbReference type="GO" id="GO:0005886">
    <property type="term" value="C:plasma membrane"/>
    <property type="evidence" value="ECO:0007669"/>
    <property type="project" value="UniProtKB-SubCell"/>
</dbReference>
<dbReference type="Proteomes" id="UP000018458">
    <property type="component" value="Unassembled WGS sequence"/>
</dbReference>
<evidence type="ECO:0000256" key="1">
    <source>
        <dbReference type="ARBA" id="ARBA00022475"/>
    </source>
</evidence>
<comment type="pathway">
    <text evidence="9">Glycolipid biosynthesis; KDO(2)-lipid A biosynthesis; KDO(2)-lipid A from CMP-3-deoxy-D-manno-octulosonate and lipid IV(A): step 3/4.</text>
</comment>
<dbReference type="PIRSF" id="PIRSF026649">
    <property type="entry name" value="MsbB"/>
    <property type="match status" value="1"/>
</dbReference>
<evidence type="ECO:0000313" key="10">
    <source>
        <dbReference type="EMBL" id="EFY07948.1"/>
    </source>
</evidence>
<accession>E8LHP2</accession>
<dbReference type="UniPathway" id="UPA00360">
    <property type="reaction ID" value="UER00485"/>
</dbReference>
<dbReference type="HOGENOM" id="CLU_049421_1_1_6"/>
<evidence type="ECO:0000256" key="2">
    <source>
        <dbReference type="ARBA" id="ARBA00022519"/>
    </source>
</evidence>
<dbReference type="UniPathway" id="UPA00030"/>
<comment type="function">
    <text evidence="9">Catalyzes the transfer of an acyl chain from an acyl-[acyl-carrier-protein] (ACP) to a Kdo(2)-lipid IV(A) to form a Kdo(2)-(acyl)-lipid IV(A).</text>
</comment>
<evidence type="ECO:0000256" key="3">
    <source>
        <dbReference type="ARBA" id="ARBA00022679"/>
    </source>
</evidence>
<dbReference type="InterPro" id="IPR004960">
    <property type="entry name" value="LipA_acyltrans"/>
</dbReference>
<keyword evidence="8 9" id="KW-0012">Acyltransferase</keyword>
<name>E8LHP2_SUCHY</name>
<dbReference type="GO" id="GO:0008913">
    <property type="term" value="F:Kdo2-lipid IVA acyltransferase activity"/>
    <property type="evidence" value="ECO:0007669"/>
    <property type="project" value="UniProtKB-EC"/>
</dbReference>
<evidence type="ECO:0000256" key="7">
    <source>
        <dbReference type="ARBA" id="ARBA00023136"/>
    </source>
</evidence>
<dbReference type="GO" id="GO:0009103">
    <property type="term" value="P:lipopolysaccharide biosynthetic process"/>
    <property type="evidence" value="ECO:0007669"/>
    <property type="project" value="UniProtKB-UniRule"/>
</dbReference>
<comment type="caution">
    <text evidence="10">The sequence shown here is derived from an EMBL/GenBank/DDBJ whole genome shotgun (WGS) entry which is preliminary data.</text>
</comment>
<dbReference type="RefSeq" id="WP_009142441.1">
    <property type="nucleotide sequence ID" value="NZ_GL830946.1"/>
</dbReference>
<evidence type="ECO:0000256" key="9">
    <source>
        <dbReference type="HAMAP-Rule" id="MF_01942"/>
    </source>
</evidence>
<keyword evidence="1 9" id="KW-1003">Cell membrane</keyword>
<dbReference type="InterPro" id="IPR011920">
    <property type="entry name" value="Lipid_A_LpxL_LpxP"/>
</dbReference>
<keyword evidence="5 9" id="KW-0448">Lipopolysaccharide biosynthesis</keyword>
<protein>
    <recommendedName>
        <fullName evidence="9">Lipid A biosynthesis acyltransferase</fullName>
        <ecNumber evidence="9">2.3.1.241</ecNumber>
    </recommendedName>
    <alternativeName>
        <fullName evidence="9">Kdo(2)-lipid IV(A) acyltransferase</fullName>
    </alternativeName>
</protein>
<feature type="short sequence motif" description="HXXXXD motif" evidence="9">
    <location>
        <begin position="166"/>
        <end position="171"/>
    </location>
</feature>